<feature type="transmembrane region" description="Helical" evidence="2">
    <location>
        <begin position="35"/>
        <end position="55"/>
    </location>
</feature>
<dbReference type="Pfam" id="PF25591">
    <property type="entry name" value="LRV_2"/>
    <property type="match status" value="1"/>
</dbReference>
<proteinExistence type="predicted"/>
<evidence type="ECO:0000313" key="5">
    <source>
        <dbReference type="Proteomes" id="UP000657592"/>
    </source>
</evidence>
<evidence type="ECO:0000256" key="1">
    <source>
        <dbReference type="SAM" id="MobiDB-lite"/>
    </source>
</evidence>
<reference evidence="4" key="1">
    <citation type="journal article" date="2014" name="Int. J. Syst. Evol. Microbiol.">
        <title>Complete genome sequence of Corynebacterium casei LMG S-19264T (=DSM 44701T), isolated from a smear-ripened cheese.</title>
        <authorList>
            <consortium name="US DOE Joint Genome Institute (JGI-PGF)"/>
            <person name="Walter F."/>
            <person name="Albersmeier A."/>
            <person name="Kalinowski J."/>
            <person name="Ruckert C."/>
        </authorList>
    </citation>
    <scope>NUCLEOTIDE SEQUENCE</scope>
    <source>
        <strain evidence="4">CGMCC 1.15794</strain>
    </source>
</reference>
<evidence type="ECO:0000313" key="4">
    <source>
        <dbReference type="EMBL" id="GGH42208.1"/>
    </source>
</evidence>
<dbReference type="EMBL" id="BMJY01000005">
    <property type="protein sequence ID" value="GGH42208.1"/>
    <property type="molecule type" value="Genomic_DNA"/>
</dbReference>
<reference evidence="4" key="2">
    <citation type="submission" date="2020-09" db="EMBL/GenBank/DDBJ databases">
        <authorList>
            <person name="Sun Q."/>
            <person name="Zhou Y."/>
        </authorList>
    </citation>
    <scope>NUCLEOTIDE SEQUENCE</scope>
    <source>
        <strain evidence="4">CGMCC 1.15794</strain>
    </source>
</reference>
<feature type="transmembrane region" description="Helical" evidence="2">
    <location>
        <begin position="6"/>
        <end position="23"/>
    </location>
</feature>
<keyword evidence="5" id="KW-1185">Reference proteome</keyword>
<evidence type="ECO:0000259" key="3">
    <source>
        <dbReference type="Pfam" id="PF25591"/>
    </source>
</evidence>
<keyword evidence="2" id="KW-0472">Membrane</keyword>
<feature type="domain" description="Leucine rich repeat variant" evidence="3">
    <location>
        <begin position="146"/>
        <end position="197"/>
    </location>
</feature>
<comment type="caution">
    <text evidence="4">The sequence shown here is derived from an EMBL/GenBank/DDBJ whole genome shotgun (WGS) entry which is preliminary data.</text>
</comment>
<feature type="transmembrane region" description="Helical" evidence="2">
    <location>
        <begin position="61"/>
        <end position="81"/>
    </location>
</feature>
<keyword evidence="2" id="KW-0812">Transmembrane</keyword>
<dbReference type="RefSeq" id="WP_188755682.1">
    <property type="nucleotide sequence ID" value="NZ_BMJY01000005.1"/>
</dbReference>
<name>A0A917MNM6_9MICO</name>
<sequence>MYWSFFDTLVLLTGIISAAIAAIPISTIPARTRMIAVLVGGGLVVAALVIGNMPSFRYPSVVLAGPVLALLAAGAIVRTALNEQKRQALQGGPAHTQYDESFHGAAGPAAAAAGQGPAAAPWEHAQGAPAPAEPHSPVAAPDPRQAAWAEVHDPSTSASRLAEIAAAHPEFAAAIAAHPAAYPELRAWAHAITGEPQA</sequence>
<dbReference type="InterPro" id="IPR057893">
    <property type="entry name" value="LRV_2"/>
</dbReference>
<accession>A0A917MNM6</accession>
<organism evidence="4 5">
    <name type="scientific">Microbacterium album</name>
    <dbReference type="NCBI Taxonomy" id="2053191"/>
    <lineage>
        <taxon>Bacteria</taxon>
        <taxon>Bacillati</taxon>
        <taxon>Actinomycetota</taxon>
        <taxon>Actinomycetes</taxon>
        <taxon>Micrococcales</taxon>
        <taxon>Microbacteriaceae</taxon>
        <taxon>Microbacterium</taxon>
    </lineage>
</organism>
<dbReference type="AlphaFoldDB" id="A0A917MNM6"/>
<dbReference type="Proteomes" id="UP000657592">
    <property type="component" value="Unassembled WGS sequence"/>
</dbReference>
<feature type="region of interest" description="Disordered" evidence="1">
    <location>
        <begin position="106"/>
        <end position="146"/>
    </location>
</feature>
<feature type="compositionally biased region" description="Low complexity" evidence="1">
    <location>
        <begin position="106"/>
        <end position="121"/>
    </location>
</feature>
<keyword evidence="2" id="KW-1133">Transmembrane helix</keyword>
<evidence type="ECO:0000256" key="2">
    <source>
        <dbReference type="SAM" id="Phobius"/>
    </source>
</evidence>
<protein>
    <recommendedName>
        <fullName evidence="3">Leucine rich repeat variant domain-containing protein</fullName>
    </recommendedName>
</protein>
<gene>
    <name evidence="4" type="ORF">GCM10010921_15280</name>
</gene>